<dbReference type="InterPro" id="IPR001123">
    <property type="entry name" value="LeuE-type"/>
</dbReference>
<feature type="transmembrane region" description="Helical" evidence="6">
    <location>
        <begin position="6"/>
        <end position="28"/>
    </location>
</feature>
<name>A0A653K2H8_9GAMM</name>
<dbReference type="GO" id="GO:0005886">
    <property type="term" value="C:plasma membrane"/>
    <property type="evidence" value="ECO:0007669"/>
    <property type="project" value="UniProtKB-SubCell"/>
</dbReference>
<evidence type="ECO:0000256" key="2">
    <source>
        <dbReference type="ARBA" id="ARBA00022475"/>
    </source>
</evidence>
<proteinExistence type="predicted"/>
<evidence type="ECO:0000256" key="3">
    <source>
        <dbReference type="ARBA" id="ARBA00022692"/>
    </source>
</evidence>
<dbReference type="EMBL" id="CABWKZ010000012">
    <property type="protein sequence ID" value="VXA54987.1"/>
    <property type="molecule type" value="Genomic_DNA"/>
</dbReference>
<keyword evidence="4 6" id="KW-1133">Transmembrane helix</keyword>
<dbReference type="GO" id="GO:0033228">
    <property type="term" value="P:cysteine export across plasma membrane"/>
    <property type="evidence" value="ECO:0007669"/>
    <property type="project" value="TreeGrafter"/>
</dbReference>
<dbReference type="PANTHER" id="PTHR30086:SF20">
    <property type="entry name" value="ARGININE EXPORTER PROTEIN ARGO-RELATED"/>
    <property type="match status" value="1"/>
</dbReference>
<evidence type="ECO:0000313" key="8">
    <source>
        <dbReference type="Proteomes" id="UP000430404"/>
    </source>
</evidence>
<dbReference type="Pfam" id="PF01810">
    <property type="entry name" value="LysE"/>
    <property type="match status" value="1"/>
</dbReference>
<feature type="transmembrane region" description="Helical" evidence="6">
    <location>
        <begin position="40"/>
        <end position="61"/>
    </location>
</feature>
<evidence type="ECO:0000256" key="5">
    <source>
        <dbReference type="ARBA" id="ARBA00023136"/>
    </source>
</evidence>
<dbReference type="AlphaFoldDB" id="A0A653K2H8"/>
<evidence type="ECO:0000256" key="6">
    <source>
        <dbReference type="SAM" id="Phobius"/>
    </source>
</evidence>
<dbReference type="Proteomes" id="UP000430404">
    <property type="component" value="Unassembled WGS sequence"/>
</dbReference>
<reference evidence="7 8" key="1">
    <citation type="submission" date="2019-10" db="EMBL/GenBank/DDBJ databases">
        <authorList>
            <person name="Karimi E."/>
        </authorList>
    </citation>
    <scope>NUCLEOTIDE SEQUENCE [LARGE SCALE GENOMIC DNA]</scope>
    <source>
        <strain evidence="7">Acinetobacter sp. 8BE</strain>
    </source>
</reference>
<gene>
    <name evidence="7" type="ORF">ACI8B_20075</name>
</gene>
<keyword evidence="2" id="KW-1003">Cell membrane</keyword>
<comment type="subcellular location">
    <subcellularLocation>
        <location evidence="1">Cell membrane</location>
        <topology evidence="1">Multi-pass membrane protein</topology>
    </subcellularLocation>
</comment>
<feature type="transmembrane region" description="Helical" evidence="6">
    <location>
        <begin position="67"/>
        <end position="87"/>
    </location>
</feature>
<dbReference type="PANTHER" id="PTHR30086">
    <property type="entry name" value="ARGININE EXPORTER PROTEIN ARGO"/>
    <property type="match status" value="1"/>
</dbReference>
<evidence type="ECO:0000256" key="4">
    <source>
        <dbReference type="ARBA" id="ARBA00022989"/>
    </source>
</evidence>
<feature type="transmembrane region" description="Helical" evidence="6">
    <location>
        <begin position="182"/>
        <end position="200"/>
    </location>
</feature>
<keyword evidence="3 6" id="KW-0812">Transmembrane</keyword>
<feature type="transmembrane region" description="Helical" evidence="6">
    <location>
        <begin position="138"/>
        <end position="161"/>
    </location>
</feature>
<keyword evidence="5 6" id="KW-0472">Membrane</keyword>
<sequence length="202" mass="22582">MQFSILLSMFIFSFTLSISPGPINISILSSSLMHGFRKTLPFISGASIGFSLLLIFLGFGISKTIMHYPTFFMILGVLGSLFIFYIGQKIICSKAEVEISNNIAAANFMDGFLLQWLNPKAWIACLSGISLFSSPVSYHPFILFTLIYFITCYICLMLWGISGHKLAKILTNSRQLKILNTIMGGSLIILSSYMLIKLFWVK</sequence>
<organism evidence="7 8">
    <name type="scientific">Acinetobacter proteolyticus</name>
    <dbReference type="NCBI Taxonomy" id="1776741"/>
    <lineage>
        <taxon>Bacteria</taxon>
        <taxon>Pseudomonadati</taxon>
        <taxon>Pseudomonadota</taxon>
        <taxon>Gammaproteobacteria</taxon>
        <taxon>Moraxellales</taxon>
        <taxon>Moraxellaceae</taxon>
        <taxon>Acinetobacter</taxon>
    </lineage>
</organism>
<accession>A0A653K2H8</accession>
<dbReference type="GO" id="GO:0015171">
    <property type="term" value="F:amino acid transmembrane transporter activity"/>
    <property type="evidence" value="ECO:0007669"/>
    <property type="project" value="TreeGrafter"/>
</dbReference>
<evidence type="ECO:0000313" key="7">
    <source>
        <dbReference type="EMBL" id="VXA54987.1"/>
    </source>
</evidence>
<evidence type="ECO:0000256" key="1">
    <source>
        <dbReference type="ARBA" id="ARBA00004651"/>
    </source>
</evidence>
<protein>
    <submittedName>
        <fullName evidence="7">Lysine transporter LysE</fullName>
    </submittedName>
</protein>
<dbReference type="RefSeq" id="WP_159723865.1">
    <property type="nucleotide sequence ID" value="NZ_LR732744.1"/>
</dbReference>